<comment type="caution">
    <text evidence="2">The sequence shown here is derived from an EMBL/GenBank/DDBJ whole genome shotgun (WGS) entry which is preliminary data.</text>
</comment>
<name>A0A7C9J9T3_9BURK</name>
<organism evidence="2 3">
    <name type="scientific">Malikia spinosa</name>
    <dbReference type="NCBI Taxonomy" id="86180"/>
    <lineage>
        <taxon>Bacteria</taxon>
        <taxon>Pseudomonadati</taxon>
        <taxon>Pseudomonadota</taxon>
        <taxon>Betaproteobacteria</taxon>
        <taxon>Burkholderiales</taxon>
        <taxon>Comamonadaceae</taxon>
        <taxon>Malikia</taxon>
    </lineage>
</organism>
<accession>A0A7C9J9T3</accession>
<evidence type="ECO:0000256" key="1">
    <source>
        <dbReference type="SAM" id="Phobius"/>
    </source>
</evidence>
<dbReference type="Proteomes" id="UP000481947">
    <property type="component" value="Unassembled WGS sequence"/>
</dbReference>
<dbReference type="EMBL" id="VYSB01000019">
    <property type="protein sequence ID" value="MYZ53370.1"/>
    <property type="molecule type" value="Genomic_DNA"/>
</dbReference>
<feature type="transmembrane region" description="Helical" evidence="1">
    <location>
        <begin position="125"/>
        <end position="146"/>
    </location>
</feature>
<protein>
    <submittedName>
        <fullName evidence="2">Uncharacterized protein</fullName>
    </submittedName>
</protein>
<dbReference type="RefSeq" id="WP_161126000.1">
    <property type="nucleotide sequence ID" value="NZ_VYSB01000019.1"/>
</dbReference>
<dbReference type="AlphaFoldDB" id="A0A7C9J9T3"/>
<keyword evidence="1" id="KW-0472">Membrane</keyword>
<keyword evidence="1" id="KW-1133">Transmembrane helix</keyword>
<gene>
    <name evidence="2" type="ORF">F5985_14840</name>
</gene>
<reference evidence="2 3" key="1">
    <citation type="submission" date="2019-09" db="EMBL/GenBank/DDBJ databases">
        <title>Identification of Malikia spinosa a prominent benzene-, toluene-, and ethylbenzene-degrading bacterium: enrichment, isolation and whole genome sequencing.</title>
        <authorList>
            <person name="Tancsics A."/>
            <person name="Revesz F."/>
            <person name="Kriszt B."/>
        </authorList>
    </citation>
    <scope>NUCLEOTIDE SEQUENCE [LARGE SCALE GENOMIC DNA]</scope>
    <source>
        <strain evidence="2 3">AB6</strain>
    </source>
</reference>
<feature type="transmembrane region" description="Helical" evidence="1">
    <location>
        <begin position="95"/>
        <end position="113"/>
    </location>
</feature>
<evidence type="ECO:0000313" key="2">
    <source>
        <dbReference type="EMBL" id="MYZ53370.1"/>
    </source>
</evidence>
<feature type="transmembrane region" description="Helical" evidence="1">
    <location>
        <begin position="53"/>
        <end position="75"/>
    </location>
</feature>
<keyword evidence="1" id="KW-0812">Transmembrane</keyword>
<sequence>MDNSATTAFEKWQEAINLLDWPQFTFALLYGASALLAYICARSSADHRPLHRFWLANSFFLLFIGIDNLLCISTFTIEWLRAIARLEGWYGTRRSLQYEVLAGLGLLLLLLGGRLSGALDTAKQFIQPAIAATALLACLFLLRTVSFHDTDAILQIRIAGQSAQRILEIFGLGFSVTGSIWFLRNY</sequence>
<feature type="transmembrane region" description="Helical" evidence="1">
    <location>
        <begin position="21"/>
        <end position="41"/>
    </location>
</feature>
<proteinExistence type="predicted"/>
<feature type="transmembrane region" description="Helical" evidence="1">
    <location>
        <begin position="166"/>
        <end position="183"/>
    </location>
</feature>
<evidence type="ECO:0000313" key="3">
    <source>
        <dbReference type="Proteomes" id="UP000481947"/>
    </source>
</evidence>